<evidence type="ECO:0000313" key="2">
    <source>
        <dbReference type="EMBL" id="EDP19157.1"/>
    </source>
</evidence>
<sequence length="54" mass="6846">MSIFYLLDIIISYLKYNFNILYYFLNFYFIFTPCTPLNLLYFVPYRKKHYSDYE</sequence>
<feature type="transmembrane region" description="Helical" evidence="1">
    <location>
        <begin position="20"/>
        <end position="43"/>
    </location>
</feature>
<protein>
    <submittedName>
        <fullName evidence="2">Uncharacterized protein</fullName>
    </submittedName>
</protein>
<keyword evidence="1" id="KW-1133">Transmembrane helix</keyword>
<keyword evidence="1" id="KW-0472">Membrane</keyword>
<reference evidence="2 3" key="1">
    <citation type="submission" date="2007-08" db="EMBL/GenBank/DDBJ databases">
        <authorList>
            <person name="Fulton L."/>
            <person name="Clifton S."/>
            <person name="Fulton B."/>
            <person name="Xu J."/>
            <person name="Minx P."/>
            <person name="Pepin K.H."/>
            <person name="Johnson M."/>
            <person name="Thiruvilangam P."/>
            <person name="Bhonagiri V."/>
            <person name="Nash W.E."/>
            <person name="Mardis E.R."/>
            <person name="Wilson R.K."/>
        </authorList>
    </citation>
    <scope>NUCLEOTIDE SEQUENCE [LARGE SCALE GENOMIC DNA]</scope>
    <source>
        <strain evidence="3">ATCC BAA-613 / DSM 15670 / CCUG 46953 / JCM 12243 / WAL 16351</strain>
    </source>
</reference>
<dbReference type="HOGENOM" id="CLU_3041953_0_0_9"/>
<evidence type="ECO:0000256" key="1">
    <source>
        <dbReference type="SAM" id="Phobius"/>
    </source>
</evidence>
<reference evidence="2 3" key="2">
    <citation type="submission" date="2007-09" db="EMBL/GenBank/DDBJ databases">
        <title>Draft genome sequence of Clostridium bolteae (ATCC BAA-613).</title>
        <authorList>
            <person name="Sudarsanam P."/>
            <person name="Ley R."/>
            <person name="Guruge J."/>
            <person name="Turnbaugh P.J."/>
            <person name="Mahowald M."/>
            <person name="Liep D."/>
            <person name="Gordon J."/>
        </authorList>
    </citation>
    <scope>NUCLEOTIDE SEQUENCE [LARGE SCALE GENOMIC DNA]</scope>
    <source>
        <strain evidence="3">ATCC BAA-613 / DSM 15670 / CCUG 46953 / JCM 12243 / WAL 16351</strain>
    </source>
</reference>
<dbReference type="Proteomes" id="UP000005396">
    <property type="component" value="Unassembled WGS sequence"/>
</dbReference>
<dbReference type="PaxDb" id="411902-CLOBOL_00593"/>
<keyword evidence="1" id="KW-0812">Transmembrane</keyword>
<dbReference type="AlphaFoldDB" id="A8RI48"/>
<proteinExistence type="predicted"/>
<dbReference type="EMBL" id="ABCC02000009">
    <property type="protein sequence ID" value="EDP19157.1"/>
    <property type="molecule type" value="Genomic_DNA"/>
</dbReference>
<name>A8RI48_ENTBW</name>
<organism evidence="2 3">
    <name type="scientific">Enterocloster bolteae (strain ATCC BAA-613 / DSM 15670 / CCUG 46953 / JCM 12243 / WAL 16351)</name>
    <name type="common">Clostridium bolteae</name>
    <dbReference type="NCBI Taxonomy" id="411902"/>
    <lineage>
        <taxon>Bacteria</taxon>
        <taxon>Bacillati</taxon>
        <taxon>Bacillota</taxon>
        <taxon>Clostridia</taxon>
        <taxon>Lachnospirales</taxon>
        <taxon>Lachnospiraceae</taxon>
        <taxon>Enterocloster</taxon>
    </lineage>
</organism>
<evidence type="ECO:0000313" key="3">
    <source>
        <dbReference type="Proteomes" id="UP000005396"/>
    </source>
</evidence>
<accession>A8RI48</accession>
<comment type="caution">
    <text evidence="2">The sequence shown here is derived from an EMBL/GenBank/DDBJ whole genome shotgun (WGS) entry which is preliminary data.</text>
</comment>
<gene>
    <name evidence="2" type="ORF">CLOBOL_00593</name>
</gene>